<accession>A0A235BTH9</accession>
<sequence length="81" mass="9298">MNSKANRKEFEMSNSRIDRIIYFVIASVFVVTSLVLVRVHRVETKGVGLVANSRKAAQIYHQRIQATETLLKTNHLRLSSR</sequence>
<dbReference type="EMBL" id="NOZP01000129">
    <property type="protein sequence ID" value="OYD15027.1"/>
    <property type="molecule type" value="Genomic_DNA"/>
</dbReference>
<feature type="transmembrane region" description="Helical" evidence="1">
    <location>
        <begin position="20"/>
        <end position="39"/>
    </location>
</feature>
<proteinExistence type="predicted"/>
<keyword evidence="1" id="KW-0812">Transmembrane</keyword>
<organism evidence="2 3">
    <name type="scientific">candidate division WOR-3 bacterium JGI_Cruoil_03_51_56</name>
    <dbReference type="NCBI Taxonomy" id="1973747"/>
    <lineage>
        <taxon>Bacteria</taxon>
        <taxon>Bacteria division WOR-3</taxon>
    </lineage>
</organism>
<dbReference type="Proteomes" id="UP000215559">
    <property type="component" value="Unassembled WGS sequence"/>
</dbReference>
<evidence type="ECO:0000313" key="3">
    <source>
        <dbReference type="Proteomes" id="UP000215559"/>
    </source>
</evidence>
<keyword evidence="1" id="KW-0472">Membrane</keyword>
<evidence type="ECO:0000256" key="1">
    <source>
        <dbReference type="SAM" id="Phobius"/>
    </source>
</evidence>
<gene>
    <name evidence="2" type="ORF">CH330_06820</name>
</gene>
<name>A0A235BTH9_UNCW3</name>
<keyword evidence="1" id="KW-1133">Transmembrane helix</keyword>
<dbReference type="AlphaFoldDB" id="A0A235BTH9"/>
<evidence type="ECO:0000313" key="2">
    <source>
        <dbReference type="EMBL" id="OYD15027.1"/>
    </source>
</evidence>
<protein>
    <submittedName>
        <fullName evidence="2">Uncharacterized protein</fullName>
    </submittedName>
</protein>
<reference evidence="2 3" key="1">
    <citation type="submission" date="2017-07" db="EMBL/GenBank/DDBJ databases">
        <title>Recovery of genomes from metagenomes via a dereplication, aggregation, and scoring strategy.</title>
        <authorList>
            <person name="Sieber C.M."/>
            <person name="Probst A.J."/>
            <person name="Sharrar A."/>
            <person name="Thomas B.C."/>
            <person name="Hess M."/>
            <person name="Tringe S.G."/>
            <person name="Banfield J.F."/>
        </authorList>
    </citation>
    <scope>NUCLEOTIDE SEQUENCE [LARGE SCALE GENOMIC DNA]</scope>
    <source>
        <strain evidence="2">JGI_Cruoil_03_51_56</strain>
    </source>
</reference>
<comment type="caution">
    <text evidence="2">The sequence shown here is derived from an EMBL/GenBank/DDBJ whole genome shotgun (WGS) entry which is preliminary data.</text>
</comment>